<dbReference type="PRINTS" id="PR00455">
    <property type="entry name" value="HTHTETR"/>
</dbReference>
<dbReference type="InterPro" id="IPR009057">
    <property type="entry name" value="Homeodomain-like_sf"/>
</dbReference>
<dbReference type="EMBL" id="JAAMPJ010000009">
    <property type="protein sequence ID" value="NGY63095.1"/>
    <property type="molecule type" value="Genomic_DNA"/>
</dbReference>
<dbReference type="InterPro" id="IPR001647">
    <property type="entry name" value="HTH_TetR"/>
</dbReference>
<evidence type="ECO:0000256" key="1">
    <source>
        <dbReference type="ARBA" id="ARBA00023015"/>
    </source>
</evidence>
<dbReference type="PROSITE" id="PS50977">
    <property type="entry name" value="HTH_TETR_2"/>
    <property type="match status" value="1"/>
</dbReference>
<proteinExistence type="predicted"/>
<evidence type="ECO:0000256" key="3">
    <source>
        <dbReference type="ARBA" id="ARBA00023163"/>
    </source>
</evidence>
<dbReference type="InterPro" id="IPR023772">
    <property type="entry name" value="DNA-bd_HTH_TetR-type_CS"/>
</dbReference>
<keyword evidence="1" id="KW-0805">Transcription regulation</keyword>
<feature type="domain" description="HTH tetR-type" evidence="5">
    <location>
        <begin position="8"/>
        <end position="68"/>
    </location>
</feature>
<dbReference type="Gene3D" id="1.10.357.10">
    <property type="entry name" value="Tetracycline Repressor, domain 2"/>
    <property type="match status" value="1"/>
</dbReference>
<keyword evidence="3" id="KW-0804">Transcription</keyword>
<dbReference type="PANTHER" id="PTHR30055">
    <property type="entry name" value="HTH-TYPE TRANSCRIPTIONAL REGULATOR RUTR"/>
    <property type="match status" value="1"/>
</dbReference>
<evidence type="ECO:0000313" key="6">
    <source>
        <dbReference type="EMBL" id="NGY63095.1"/>
    </source>
</evidence>
<dbReference type="SUPFAM" id="SSF48498">
    <property type="entry name" value="Tetracyclin repressor-like, C-terminal domain"/>
    <property type="match status" value="1"/>
</dbReference>
<dbReference type="AlphaFoldDB" id="A0A7C9VV49"/>
<reference evidence="6 7" key="1">
    <citation type="submission" date="2020-03" db="EMBL/GenBank/DDBJ databases">
        <title>Isolation and identification of active actinomycetes.</title>
        <authorList>
            <person name="Sun X."/>
        </authorList>
    </citation>
    <scope>NUCLEOTIDE SEQUENCE [LARGE SCALE GENOMIC DNA]</scope>
    <source>
        <strain evidence="6 7">NEAU-D13</strain>
    </source>
</reference>
<protein>
    <submittedName>
        <fullName evidence="6">TetR/AcrR family transcriptional regulator</fullName>
    </submittedName>
</protein>
<gene>
    <name evidence="6" type="ORF">G7043_29665</name>
</gene>
<evidence type="ECO:0000313" key="7">
    <source>
        <dbReference type="Proteomes" id="UP000481360"/>
    </source>
</evidence>
<evidence type="ECO:0000256" key="4">
    <source>
        <dbReference type="PROSITE-ProRule" id="PRU00335"/>
    </source>
</evidence>
<keyword evidence="2 4" id="KW-0238">DNA-binding</keyword>
<organism evidence="6 7">
    <name type="scientific">Lentzea alba</name>
    <dbReference type="NCBI Taxonomy" id="2714351"/>
    <lineage>
        <taxon>Bacteria</taxon>
        <taxon>Bacillati</taxon>
        <taxon>Actinomycetota</taxon>
        <taxon>Actinomycetes</taxon>
        <taxon>Pseudonocardiales</taxon>
        <taxon>Pseudonocardiaceae</taxon>
        <taxon>Lentzea</taxon>
    </lineage>
</organism>
<dbReference type="PANTHER" id="PTHR30055:SF234">
    <property type="entry name" value="HTH-TYPE TRANSCRIPTIONAL REGULATOR BETI"/>
    <property type="match status" value="1"/>
</dbReference>
<sequence>MNDLANGHRTRERLIAASIELFDRDGFPRTSLDAVCRKVRVTKGALYRHFPSKRALAAAVVEEYFQMSHDVRAAVEAVSPTPLQALIDLTYLMCRLVCTDRTVRVSVRLLFTSELFDLLAGTYCVSVAAMIRDLLRDAVEVGQVQPDVDVREEAEGLMMMIIGGQLRTVVSADKSDVDGQLTMLWRGQVDRLVPAEQRDRLRTQPPPFDRVVD</sequence>
<keyword evidence="7" id="KW-1185">Reference proteome</keyword>
<dbReference type="InterPro" id="IPR036271">
    <property type="entry name" value="Tet_transcr_reg_TetR-rel_C_sf"/>
</dbReference>
<name>A0A7C9VV49_9PSEU</name>
<dbReference type="SUPFAM" id="SSF46689">
    <property type="entry name" value="Homeodomain-like"/>
    <property type="match status" value="1"/>
</dbReference>
<evidence type="ECO:0000256" key="2">
    <source>
        <dbReference type="ARBA" id="ARBA00023125"/>
    </source>
</evidence>
<dbReference type="GO" id="GO:0003700">
    <property type="term" value="F:DNA-binding transcription factor activity"/>
    <property type="evidence" value="ECO:0007669"/>
    <property type="project" value="TreeGrafter"/>
</dbReference>
<feature type="DNA-binding region" description="H-T-H motif" evidence="4">
    <location>
        <begin position="31"/>
        <end position="50"/>
    </location>
</feature>
<dbReference type="Proteomes" id="UP000481360">
    <property type="component" value="Unassembled WGS sequence"/>
</dbReference>
<dbReference type="Pfam" id="PF00440">
    <property type="entry name" value="TetR_N"/>
    <property type="match status" value="1"/>
</dbReference>
<comment type="caution">
    <text evidence="6">The sequence shown here is derived from an EMBL/GenBank/DDBJ whole genome shotgun (WGS) entry which is preliminary data.</text>
</comment>
<evidence type="ECO:0000259" key="5">
    <source>
        <dbReference type="PROSITE" id="PS50977"/>
    </source>
</evidence>
<dbReference type="RefSeq" id="WP_166051181.1">
    <property type="nucleotide sequence ID" value="NZ_JAAMPJ010000009.1"/>
</dbReference>
<dbReference type="InterPro" id="IPR050109">
    <property type="entry name" value="HTH-type_TetR-like_transc_reg"/>
</dbReference>
<dbReference type="GO" id="GO:0000976">
    <property type="term" value="F:transcription cis-regulatory region binding"/>
    <property type="evidence" value="ECO:0007669"/>
    <property type="project" value="TreeGrafter"/>
</dbReference>
<dbReference type="PROSITE" id="PS01081">
    <property type="entry name" value="HTH_TETR_1"/>
    <property type="match status" value="1"/>
</dbReference>
<accession>A0A7C9VV49</accession>